<name>A0A974H4Z2_XENLA</name>
<dbReference type="GO" id="GO:0008168">
    <property type="term" value="F:methyltransferase activity"/>
    <property type="evidence" value="ECO:0007669"/>
    <property type="project" value="InterPro"/>
</dbReference>
<dbReference type="Pfam" id="PF09004">
    <property type="entry name" value="ALKBH8_N"/>
    <property type="match status" value="1"/>
</dbReference>
<organism evidence="2 3">
    <name type="scientific">Xenopus laevis</name>
    <name type="common">African clawed frog</name>
    <dbReference type="NCBI Taxonomy" id="8355"/>
    <lineage>
        <taxon>Eukaryota</taxon>
        <taxon>Metazoa</taxon>
        <taxon>Chordata</taxon>
        <taxon>Craniata</taxon>
        <taxon>Vertebrata</taxon>
        <taxon>Euteleostomi</taxon>
        <taxon>Amphibia</taxon>
        <taxon>Batrachia</taxon>
        <taxon>Anura</taxon>
        <taxon>Pipoidea</taxon>
        <taxon>Pipidae</taxon>
        <taxon>Xenopodinae</taxon>
        <taxon>Xenopus</taxon>
        <taxon>Xenopus</taxon>
    </lineage>
</organism>
<dbReference type="InterPro" id="IPR015095">
    <property type="entry name" value="AlkB_hom8_N"/>
</dbReference>
<evidence type="ECO:0000313" key="2">
    <source>
        <dbReference type="EMBL" id="OCT65103.1"/>
    </source>
</evidence>
<feature type="domain" description="Alkylated DNA repair protein AlkB homologue 8 N-terminal" evidence="1">
    <location>
        <begin position="41"/>
        <end position="82"/>
    </location>
</feature>
<dbReference type="Proteomes" id="UP000694892">
    <property type="component" value="Chromosome 8S"/>
</dbReference>
<dbReference type="OMA" id="TCIKTIG"/>
<accession>A0A974H4Z2</accession>
<evidence type="ECO:0000259" key="1">
    <source>
        <dbReference type="Pfam" id="PF09004"/>
    </source>
</evidence>
<dbReference type="EMBL" id="CM004481">
    <property type="protein sequence ID" value="OCT65103.1"/>
    <property type="molecule type" value="Genomic_DNA"/>
</dbReference>
<evidence type="ECO:0000313" key="3">
    <source>
        <dbReference type="Proteomes" id="UP000694892"/>
    </source>
</evidence>
<protein>
    <recommendedName>
        <fullName evidence="1">Alkylated DNA repair protein AlkB homologue 8 N-terminal domain-containing protein</fullName>
    </recommendedName>
</protein>
<proteinExistence type="predicted"/>
<dbReference type="AlphaFoldDB" id="A0A974H4Z2"/>
<dbReference type="GO" id="GO:0016706">
    <property type="term" value="F:2-oxoglutarate-dependent dioxygenase activity"/>
    <property type="evidence" value="ECO:0007669"/>
    <property type="project" value="InterPro"/>
</dbReference>
<gene>
    <name evidence="2" type="ORF">XELAEV_18041345mg</name>
</gene>
<reference evidence="3" key="1">
    <citation type="journal article" date="2016" name="Nature">
        <title>Genome evolution in the allotetraploid frog Xenopus laevis.</title>
        <authorList>
            <person name="Session A.M."/>
            <person name="Uno Y."/>
            <person name="Kwon T."/>
            <person name="Chapman J.A."/>
            <person name="Toyoda A."/>
            <person name="Takahashi S."/>
            <person name="Fukui A."/>
            <person name="Hikosaka A."/>
            <person name="Suzuki A."/>
            <person name="Kondo M."/>
            <person name="van Heeringen S.J."/>
            <person name="Quigley I."/>
            <person name="Heinz S."/>
            <person name="Ogino H."/>
            <person name="Ochi H."/>
            <person name="Hellsten U."/>
            <person name="Lyons J.B."/>
            <person name="Simakov O."/>
            <person name="Putnam N."/>
            <person name="Stites J."/>
            <person name="Kuroki Y."/>
            <person name="Tanaka T."/>
            <person name="Michiue T."/>
            <person name="Watanabe M."/>
            <person name="Bogdanovic O."/>
            <person name="Lister R."/>
            <person name="Georgiou G."/>
            <person name="Paranjpe S.S."/>
            <person name="van Kruijsbergen I."/>
            <person name="Shu S."/>
            <person name="Carlson J."/>
            <person name="Kinoshita T."/>
            <person name="Ohta Y."/>
            <person name="Mawaribuchi S."/>
            <person name="Jenkins J."/>
            <person name="Grimwood J."/>
            <person name="Schmutz J."/>
            <person name="Mitros T."/>
            <person name="Mozaffari S.V."/>
            <person name="Suzuki Y."/>
            <person name="Haramoto Y."/>
            <person name="Yamamoto T.S."/>
            <person name="Takagi C."/>
            <person name="Heald R."/>
            <person name="Miller K."/>
            <person name="Haudenschild C."/>
            <person name="Kitzman J."/>
            <person name="Nakayama T."/>
            <person name="Izutsu Y."/>
            <person name="Robert J."/>
            <person name="Fortriede J."/>
            <person name="Burns K."/>
            <person name="Lotay V."/>
            <person name="Karimi K."/>
            <person name="Yasuoka Y."/>
            <person name="Dichmann D.S."/>
            <person name="Flajnik M.F."/>
            <person name="Houston D.W."/>
            <person name="Shendure J."/>
            <person name="DuPasquier L."/>
            <person name="Vize P.D."/>
            <person name="Zorn A.M."/>
            <person name="Ito M."/>
            <person name="Marcotte E.M."/>
            <person name="Wallingford J.B."/>
            <person name="Ito Y."/>
            <person name="Asashima M."/>
            <person name="Ueno N."/>
            <person name="Matsuda Y."/>
            <person name="Veenstra G.J."/>
            <person name="Fujiyama A."/>
            <person name="Harland R.M."/>
            <person name="Taira M."/>
            <person name="Rokhsar D.S."/>
        </authorList>
    </citation>
    <scope>NUCLEOTIDE SEQUENCE [LARGE SCALE GENOMIC DNA]</scope>
    <source>
        <strain evidence="3">J</strain>
    </source>
</reference>
<sequence length="132" mass="15618">MIIDFRKHPDQHDPLQIENIKIEQVESIKFLGLHIANFLKWTDNTKAIIWKAHQCLQFLRKLKRCGVNRSAQITFYRAMIESILTKNIAIWFGSITQQQKPLSKRLFNSFFPRSSMTCIKTIGLRPRVFIWS</sequence>